<evidence type="ECO:0000256" key="4">
    <source>
        <dbReference type="ARBA" id="ARBA00022475"/>
    </source>
</evidence>
<protein>
    <submittedName>
        <fullName evidence="11">EamA family transporter RarD</fullName>
    </submittedName>
</protein>
<dbReference type="Proteomes" id="UP000451860">
    <property type="component" value="Unassembled WGS sequence"/>
</dbReference>
<dbReference type="InterPro" id="IPR050638">
    <property type="entry name" value="AA-Vitamin_Transporters"/>
</dbReference>
<feature type="transmembrane region" description="Helical" evidence="9">
    <location>
        <begin position="99"/>
        <end position="120"/>
    </location>
</feature>
<dbReference type="InterPro" id="IPR037185">
    <property type="entry name" value="EmrE-like"/>
</dbReference>
<dbReference type="RefSeq" id="WP_152202199.1">
    <property type="nucleotide sequence ID" value="NZ_VUKF01000011.1"/>
</dbReference>
<evidence type="ECO:0000256" key="6">
    <source>
        <dbReference type="ARBA" id="ARBA00022989"/>
    </source>
</evidence>
<feature type="compositionally biased region" description="Low complexity" evidence="8">
    <location>
        <begin position="300"/>
        <end position="320"/>
    </location>
</feature>
<keyword evidence="12" id="KW-1185">Reference proteome</keyword>
<evidence type="ECO:0000313" key="11">
    <source>
        <dbReference type="EMBL" id="KAE8764010.1"/>
    </source>
</evidence>
<evidence type="ECO:0000256" key="5">
    <source>
        <dbReference type="ARBA" id="ARBA00022692"/>
    </source>
</evidence>
<reference evidence="11 12" key="1">
    <citation type="submission" date="2019-10" db="EMBL/GenBank/DDBJ databases">
        <title>Georgenia wutianyii sp. nov. and Georgenia yuyongxinii sp. nov. isolated from plateau pika (Ochotona curzoniae) in the Qinghai-Tibet plateau of China.</title>
        <authorList>
            <person name="Tian Z."/>
        </authorList>
    </citation>
    <scope>NUCLEOTIDE SEQUENCE [LARGE SCALE GENOMIC DNA]</scope>
    <source>
        <strain evidence="11 12">DSM 21501</strain>
    </source>
</reference>
<feature type="transmembrane region" description="Helical" evidence="9">
    <location>
        <begin position="39"/>
        <end position="56"/>
    </location>
</feature>
<dbReference type="AlphaFoldDB" id="A0A7J5UP61"/>
<feature type="transmembrane region" description="Helical" evidence="9">
    <location>
        <begin position="179"/>
        <end position="198"/>
    </location>
</feature>
<evidence type="ECO:0000256" key="7">
    <source>
        <dbReference type="ARBA" id="ARBA00023136"/>
    </source>
</evidence>
<name>A0A7J5UP61_9MICO</name>
<feature type="region of interest" description="Disordered" evidence="8">
    <location>
        <begin position="300"/>
        <end position="330"/>
    </location>
</feature>
<dbReference type="OrthoDB" id="369870at2"/>
<feature type="transmembrane region" description="Helical" evidence="9">
    <location>
        <begin position="150"/>
        <end position="167"/>
    </location>
</feature>
<dbReference type="PANTHER" id="PTHR32322">
    <property type="entry name" value="INNER MEMBRANE TRANSPORTER"/>
    <property type="match status" value="1"/>
</dbReference>
<comment type="similarity">
    <text evidence="2">Belongs to the EamA transporter family.</text>
</comment>
<comment type="subcellular location">
    <subcellularLocation>
        <location evidence="1">Cell membrane</location>
        <topology evidence="1">Multi-pass membrane protein</topology>
    </subcellularLocation>
</comment>
<dbReference type="NCBIfam" id="TIGR00688">
    <property type="entry name" value="rarD"/>
    <property type="match status" value="1"/>
</dbReference>
<comment type="caution">
    <text evidence="11">The sequence shown here is derived from an EMBL/GenBank/DDBJ whole genome shotgun (WGS) entry which is preliminary data.</text>
</comment>
<evidence type="ECO:0000256" key="1">
    <source>
        <dbReference type="ARBA" id="ARBA00004651"/>
    </source>
</evidence>
<keyword evidence="7 9" id="KW-0472">Membrane</keyword>
<feature type="transmembrane region" description="Helical" evidence="9">
    <location>
        <begin position="12"/>
        <end position="33"/>
    </location>
</feature>
<dbReference type="Pfam" id="PF00892">
    <property type="entry name" value="EamA"/>
    <property type="match status" value="1"/>
</dbReference>
<dbReference type="SUPFAM" id="SSF103481">
    <property type="entry name" value="Multidrug resistance efflux transporter EmrE"/>
    <property type="match status" value="2"/>
</dbReference>
<accession>A0A7J5UP61</accession>
<feature type="transmembrane region" description="Helical" evidence="9">
    <location>
        <begin position="248"/>
        <end position="264"/>
    </location>
</feature>
<dbReference type="InterPro" id="IPR004626">
    <property type="entry name" value="RarD"/>
</dbReference>
<evidence type="ECO:0000259" key="10">
    <source>
        <dbReference type="Pfam" id="PF00892"/>
    </source>
</evidence>
<evidence type="ECO:0000256" key="2">
    <source>
        <dbReference type="ARBA" id="ARBA00007362"/>
    </source>
</evidence>
<evidence type="ECO:0000256" key="3">
    <source>
        <dbReference type="ARBA" id="ARBA00022448"/>
    </source>
</evidence>
<evidence type="ECO:0000256" key="8">
    <source>
        <dbReference type="SAM" id="MobiDB-lite"/>
    </source>
</evidence>
<feature type="transmembrane region" description="Helical" evidence="9">
    <location>
        <begin position="127"/>
        <end position="144"/>
    </location>
</feature>
<dbReference type="InterPro" id="IPR000620">
    <property type="entry name" value="EamA_dom"/>
</dbReference>
<sequence length="330" mass="34963">MDRNERRDGLAAGLLSYVVWGFFPLYFILLRGVDPAEILAHRVVWAVLALLGVVAVRREWSALRRVLRDRQSVTRLALASVFIGAVWFFYGYGALTGRAVDVALGYFICPLVTVVLAVVVQGERLRPAQWASAAVGASAVVVVTAGHGRFPWISVVVALAFGLYSLVKNRVGREVSATVGLTVESVLLVPLSVAVAAWLHAAGRATFADDGLGATDLWLVLSGPMTVLPLLLFAAAAGRLPLSTLGNLQYLNPVLQLLAGVLVLREEMPAARWAGFALVWVALGILVVDAARAKRRGPASAVPAAASVAPDVTVPPAGRAPAREGREAAR</sequence>
<feature type="compositionally biased region" description="Basic and acidic residues" evidence="8">
    <location>
        <begin position="321"/>
        <end position="330"/>
    </location>
</feature>
<evidence type="ECO:0000313" key="12">
    <source>
        <dbReference type="Proteomes" id="UP000451860"/>
    </source>
</evidence>
<gene>
    <name evidence="11" type="primary">rarD</name>
    <name evidence="11" type="ORF">GB883_11125</name>
</gene>
<dbReference type="PANTHER" id="PTHR32322:SF2">
    <property type="entry name" value="EAMA DOMAIN-CONTAINING PROTEIN"/>
    <property type="match status" value="1"/>
</dbReference>
<dbReference type="EMBL" id="WHJE01000046">
    <property type="protein sequence ID" value="KAE8764010.1"/>
    <property type="molecule type" value="Genomic_DNA"/>
</dbReference>
<proteinExistence type="inferred from homology"/>
<feature type="transmembrane region" description="Helical" evidence="9">
    <location>
        <begin position="76"/>
        <end position="93"/>
    </location>
</feature>
<keyword evidence="6 9" id="KW-1133">Transmembrane helix</keyword>
<keyword evidence="4" id="KW-1003">Cell membrane</keyword>
<feature type="transmembrane region" description="Helical" evidence="9">
    <location>
        <begin position="218"/>
        <end position="236"/>
    </location>
</feature>
<keyword evidence="3" id="KW-0813">Transport</keyword>
<feature type="transmembrane region" description="Helical" evidence="9">
    <location>
        <begin position="270"/>
        <end position="288"/>
    </location>
</feature>
<organism evidence="11 12">
    <name type="scientific">Georgenia thermotolerans</name>
    <dbReference type="NCBI Taxonomy" id="527326"/>
    <lineage>
        <taxon>Bacteria</taxon>
        <taxon>Bacillati</taxon>
        <taxon>Actinomycetota</taxon>
        <taxon>Actinomycetes</taxon>
        <taxon>Micrococcales</taxon>
        <taxon>Bogoriellaceae</taxon>
        <taxon>Georgenia</taxon>
    </lineage>
</organism>
<keyword evidence="5 9" id="KW-0812">Transmembrane</keyword>
<feature type="domain" description="EamA" evidence="10">
    <location>
        <begin position="9"/>
        <end position="144"/>
    </location>
</feature>
<evidence type="ECO:0000256" key="9">
    <source>
        <dbReference type="SAM" id="Phobius"/>
    </source>
</evidence>
<dbReference type="GO" id="GO:0005886">
    <property type="term" value="C:plasma membrane"/>
    <property type="evidence" value="ECO:0007669"/>
    <property type="project" value="UniProtKB-SubCell"/>
</dbReference>